<reference evidence="2" key="1">
    <citation type="submission" date="2023-03" db="EMBL/GenBank/DDBJ databases">
        <title>Amycolatopsis taiwanensis NBRC 103393.</title>
        <authorList>
            <person name="Ichikawa N."/>
            <person name="Sato H."/>
            <person name="Tonouchi N."/>
        </authorList>
    </citation>
    <scope>NUCLEOTIDE SEQUENCE</scope>
    <source>
        <strain evidence="2">NBRC 103393</strain>
    </source>
</reference>
<dbReference type="EMBL" id="BSTI01000015">
    <property type="protein sequence ID" value="GLY69308.1"/>
    <property type="molecule type" value="Genomic_DNA"/>
</dbReference>
<feature type="transmembrane region" description="Helical" evidence="1">
    <location>
        <begin position="62"/>
        <end position="82"/>
    </location>
</feature>
<protein>
    <submittedName>
        <fullName evidence="2">Uncharacterized protein</fullName>
    </submittedName>
</protein>
<evidence type="ECO:0000256" key="1">
    <source>
        <dbReference type="SAM" id="Phobius"/>
    </source>
</evidence>
<gene>
    <name evidence="2" type="ORF">Atai01_59270</name>
</gene>
<name>A0A9W6VF85_9PSEU</name>
<keyword evidence="1" id="KW-0472">Membrane</keyword>
<evidence type="ECO:0000313" key="3">
    <source>
        <dbReference type="Proteomes" id="UP001165136"/>
    </source>
</evidence>
<keyword evidence="3" id="KW-1185">Reference proteome</keyword>
<keyword evidence="1" id="KW-0812">Transmembrane</keyword>
<sequence>MAVTYAVIWLALLPVWLSGGDIQDGSPGRRLDLTTDRRVAGPAHQPARGRYHFHGPFPVADLAHTIGAALPFFLVGLVLVFGERSPARCLGYLDRWLARMDRADRPGRSTHGDQVVAATSDRFVRGLKIPRKERDSAQQPE</sequence>
<dbReference type="Proteomes" id="UP001165136">
    <property type="component" value="Unassembled WGS sequence"/>
</dbReference>
<organism evidence="2 3">
    <name type="scientific">Amycolatopsis taiwanensis</name>
    <dbReference type="NCBI Taxonomy" id="342230"/>
    <lineage>
        <taxon>Bacteria</taxon>
        <taxon>Bacillati</taxon>
        <taxon>Actinomycetota</taxon>
        <taxon>Actinomycetes</taxon>
        <taxon>Pseudonocardiales</taxon>
        <taxon>Pseudonocardiaceae</taxon>
        <taxon>Amycolatopsis</taxon>
    </lineage>
</organism>
<comment type="caution">
    <text evidence="2">The sequence shown here is derived from an EMBL/GenBank/DDBJ whole genome shotgun (WGS) entry which is preliminary data.</text>
</comment>
<proteinExistence type="predicted"/>
<dbReference type="AlphaFoldDB" id="A0A9W6VF85"/>
<evidence type="ECO:0000313" key="2">
    <source>
        <dbReference type="EMBL" id="GLY69308.1"/>
    </source>
</evidence>
<accession>A0A9W6VF85</accession>
<keyword evidence="1" id="KW-1133">Transmembrane helix</keyword>